<feature type="transmembrane region" description="Helical" evidence="20">
    <location>
        <begin position="394"/>
        <end position="411"/>
    </location>
</feature>
<feature type="domain" description="Ferric oxidoreductase" evidence="21">
    <location>
        <begin position="257"/>
        <end position="390"/>
    </location>
</feature>
<evidence type="ECO:0000313" key="24">
    <source>
        <dbReference type="Proteomes" id="UP000886611"/>
    </source>
</evidence>
<dbReference type="Pfam" id="PF03807">
    <property type="entry name" value="F420_oxidored"/>
    <property type="match status" value="1"/>
</dbReference>
<reference evidence="23 24" key="1">
    <citation type="journal article" date="2021" name="Cell">
        <title>Tracing the genetic footprints of vertebrate landing in non-teleost ray-finned fishes.</title>
        <authorList>
            <person name="Bi X."/>
            <person name="Wang K."/>
            <person name="Yang L."/>
            <person name="Pan H."/>
            <person name="Jiang H."/>
            <person name="Wei Q."/>
            <person name="Fang M."/>
            <person name="Yu H."/>
            <person name="Zhu C."/>
            <person name="Cai Y."/>
            <person name="He Y."/>
            <person name="Gan X."/>
            <person name="Zeng H."/>
            <person name="Yu D."/>
            <person name="Zhu Y."/>
            <person name="Jiang H."/>
            <person name="Qiu Q."/>
            <person name="Yang H."/>
            <person name="Zhang Y.E."/>
            <person name="Wang W."/>
            <person name="Zhu M."/>
            <person name="He S."/>
            <person name="Zhang G."/>
        </authorList>
    </citation>
    <scope>NUCLEOTIDE SEQUENCE [LARGE SCALE GENOMIC DNA]</scope>
    <source>
        <strain evidence="23">Bchr_013</strain>
    </source>
</reference>
<name>A0A8X7X0Y7_POLSE</name>
<evidence type="ECO:0000313" key="23">
    <source>
        <dbReference type="EMBL" id="KAG2458959.1"/>
    </source>
</evidence>
<feature type="transmembrane region" description="Helical" evidence="20">
    <location>
        <begin position="355"/>
        <end position="382"/>
    </location>
</feature>
<dbReference type="PANTHER" id="PTHR14239:SF8">
    <property type="entry name" value="METALLOREDUCTASE STEAP3"/>
    <property type="match status" value="1"/>
</dbReference>
<keyword evidence="12 20" id="KW-1133">Transmembrane helix</keyword>
<dbReference type="GO" id="GO:0052851">
    <property type="term" value="F:ferric-chelate reductase (NADPH) activity"/>
    <property type="evidence" value="ECO:0007669"/>
    <property type="project" value="TreeGrafter"/>
</dbReference>
<keyword evidence="7" id="KW-0285">Flavoprotein</keyword>
<accession>A0A8X7X0Y7</accession>
<feature type="transmembrane region" description="Helical" evidence="20">
    <location>
        <begin position="253"/>
        <end position="276"/>
    </location>
</feature>
<protein>
    <submittedName>
        <fullName evidence="23">STEA3 Metalloreductase</fullName>
    </submittedName>
</protein>
<dbReference type="EMBL" id="JAATIS010005477">
    <property type="protein sequence ID" value="KAG2458959.1"/>
    <property type="molecule type" value="Genomic_DNA"/>
</dbReference>
<evidence type="ECO:0000256" key="10">
    <source>
        <dbReference type="ARBA" id="ARBA00022753"/>
    </source>
</evidence>
<evidence type="ECO:0000256" key="12">
    <source>
        <dbReference type="ARBA" id="ARBA00022989"/>
    </source>
</evidence>
<feature type="transmembrane region" description="Helical" evidence="20">
    <location>
        <begin position="301"/>
        <end position="322"/>
    </location>
</feature>
<keyword evidence="6" id="KW-0410">Iron transport</keyword>
<dbReference type="Gene3D" id="3.40.50.720">
    <property type="entry name" value="NAD(P)-binding Rossmann-like Domain"/>
    <property type="match status" value="1"/>
</dbReference>
<evidence type="ECO:0000256" key="3">
    <source>
        <dbReference type="ARBA" id="ARBA00004337"/>
    </source>
</evidence>
<keyword evidence="9" id="KW-0479">Metal-binding</keyword>
<evidence type="ECO:0000256" key="16">
    <source>
        <dbReference type="ARBA" id="ARBA00023065"/>
    </source>
</evidence>
<dbReference type="SUPFAM" id="SSF51735">
    <property type="entry name" value="NAD(P)-binding Rossmann-fold domains"/>
    <property type="match status" value="1"/>
</dbReference>
<sequence>MTQGDMAKPLLRTSSEGVPSFTSTSKMAIGILGSGDFARSLATRLICSGFKVVVGSRNPKRNAGLFPQAAEVTTQLNAVNQTELIFIAVFKEHYFTLLELKPILAGKVLVDISNSTDLKHQTESNAEYLASLFPDSIVVKGFNVISAWALQSGPRDGNKQVFICSDNRDASAKVCQIARTMGFIPVDMGSLSCARDIESFPLRLFPSWKKPFLVSFGLFIFFYFYNFIISVLHPYITKNQNAFYKMPIELMNVTLPCVAYVLLSLVYLPGILAAFLQLKNNTKYKRFPDWLDQWLKHRKQLGLLSFYAAVLHAVYSLCLPMRRSARYEALNEAYKQVHAGKENAWVEEEVWRMELYVSCGIMALGMLSLLAISSLPSVGSALSWREFNFIQSRLGYVVLMTATLHTLLYGWKRAFDANRYKFYLPPTFTLTLVIPCIVLLSKLCLLLPCVNRRLMRIQRGWEKKAGSQVLEELGCITDSSPYETISNV</sequence>
<evidence type="ECO:0000256" key="5">
    <source>
        <dbReference type="ARBA" id="ARBA00022448"/>
    </source>
</evidence>
<gene>
    <name evidence="23" type="primary">Steap3</name>
    <name evidence="23" type="ORF">GTO96_0018872</name>
</gene>
<evidence type="ECO:0000256" key="11">
    <source>
        <dbReference type="ARBA" id="ARBA00022827"/>
    </source>
</evidence>
<evidence type="ECO:0000256" key="13">
    <source>
        <dbReference type="ARBA" id="ARBA00023002"/>
    </source>
</evidence>
<feature type="non-terminal residue" evidence="23">
    <location>
        <position position="488"/>
    </location>
</feature>
<evidence type="ECO:0000256" key="19">
    <source>
        <dbReference type="ARBA" id="ARBA00049387"/>
    </source>
</evidence>
<feature type="transmembrane region" description="Helical" evidence="20">
    <location>
        <begin position="212"/>
        <end position="233"/>
    </location>
</feature>
<evidence type="ECO:0000256" key="8">
    <source>
        <dbReference type="ARBA" id="ARBA00022692"/>
    </source>
</evidence>
<keyword evidence="17 20" id="KW-0472">Membrane</keyword>
<comment type="subcellular location">
    <subcellularLocation>
        <location evidence="3">Endosome membrane</location>
        <topology evidence="3">Multi-pass membrane protein</topology>
    </subcellularLocation>
</comment>
<comment type="cofactor">
    <cofactor evidence="1">
        <name>heme b</name>
        <dbReference type="ChEBI" id="CHEBI:60344"/>
    </cofactor>
</comment>
<dbReference type="FunFam" id="3.40.50.720:FF:000051">
    <property type="entry name" value="STEAP2 metalloreductase"/>
    <property type="match status" value="1"/>
</dbReference>
<keyword evidence="15" id="KW-0186">Copper</keyword>
<feature type="transmembrane region" description="Helical" evidence="20">
    <location>
        <begin position="423"/>
        <end position="450"/>
    </location>
</feature>
<keyword evidence="10" id="KW-0967">Endosome</keyword>
<dbReference type="InterPro" id="IPR028939">
    <property type="entry name" value="P5C_Rdtase_cat_N"/>
</dbReference>
<dbReference type="PANTHER" id="PTHR14239">
    <property type="entry name" value="DUDULIN-RELATED"/>
    <property type="match status" value="1"/>
</dbReference>
<evidence type="ECO:0000256" key="7">
    <source>
        <dbReference type="ARBA" id="ARBA00022630"/>
    </source>
</evidence>
<comment type="catalytic activity">
    <reaction evidence="19">
        <text>2 Fe(2+) + NADP(+) + H(+) = 2 Fe(3+) + NADPH</text>
        <dbReference type="Rhea" id="RHEA:71767"/>
        <dbReference type="ChEBI" id="CHEBI:15378"/>
        <dbReference type="ChEBI" id="CHEBI:29033"/>
        <dbReference type="ChEBI" id="CHEBI:29034"/>
        <dbReference type="ChEBI" id="CHEBI:57783"/>
        <dbReference type="ChEBI" id="CHEBI:58349"/>
    </reaction>
    <physiologicalReaction direction="right-to-left" evidence="19">
        <dbReference type="Rhea" id="RHEA:71769"/>
    </physiologicalReaction>
</comment>
<dbReference type="AlphaFoldDB" id="A0A8X7X0Y7"/>
<evidence type="ECO:0000256" key="20">
    <source>
        <dbReference type="SAM" id="Phobius"/>
    </source>
</evidence>
<evidence type="ECO:0000259" key="22">
    <source>
        <dbReference type="Pfam" id="PF03807"/>
    </source>
</evidence>
<dbReference type="InterPro" id="IPR036291">
    <property type="entry name" value="NAD(P)-bd_dom_sf"/>
</dbReference>
<evidence type="ECO:0000256" key="14">
    <source>
        <dbReference type="ARBA" id="ARBA00023004"/>
    </source>
</evidence>
<evidence type="ECO:0000256" key="18">
    <source>
        <dbReference type="ARBA" id="ARBA00048958"/>
    </source>
</evidence>
<proteinExistence type="inferred from homology"/>
<evidence type="ECO:0000256" key="15">
    <source>
        <dbReference type="ARBA" id="ARBA00023008"/>
    </source>
</evidence>
<evidence type="ECO:0000256" key="2">
    <source>
        <dbReference type="ARBA" id="ARBA00001974"/>
    </source>
</evidence>
<dbReference type="InterPro" id="IPR051267">
    <property type="entry name" value="STEAP_metalloreductase"/>
</dbReference>
<keyword evidence="14" id="KW-0408">Iron</keyword>
<dbReference type="GO" id="GO:0005886">
    <property type="term" value="C:plasma membrane"/>
    <property type="evidence" value="ECO:0007669"/>
    <property type="project" value="TreeGrafter"/>
</dbReference>
<dbReference type="Proteomes" id="UP000886611">
    <property type="component" value="Unassembled WGS sequence"/>
</dbReference>
<dbReference type="GO" id="GO:0006826">
    <property type="term" value="P:iron ion transport"/>
    <property type="evidence" value="ECO:0007669"/>
    <property type="project" value="UniProtKB-KW"/>
</dbReference>
<dbReference type="GO" id="GO:0010008">
    <property type="term" value="C:endosome membrane"/>
    <property type="evidence" value="ECO:0007669"/>
    <property type="project" value="UniProtKB-SubCell"/>
</dbReference>
<comment type="catalytic activity">
    <reaction evidence="18">
        <text>2 Cu(+) + NADP(+) + H(+) = 2 Cu(2+) + NADPH</text>
        <dbReference type="Rhea" id="RHEA:71771"/>
        <dbReference type="ChEBI" id="CHEBI:15378"/>
        <dbReference type="ChEBI" id="CHEBI:29036"/>
        <dbReference type="ChEBI" id="CHEBI:49552"/>
        <dbReference type="ChEBI" id="CHEBI:57783"/>
        <dbReference type="ChEBI" id="CHEBI:58349"/>
    </reaction>
    <physiologicalReaction direction="right-to-left" evidence="18">
        <dbReference type="Rhea" id="RHEA:71773"/>
    </physiologicalReaction>
</comment>
<evidence type="ECO:0000256" key="17">
    <source>
        <dbReference type="ARBA" id="ARBA00023136"/>
    </source>
</evidence>
<keyword evidence="24" id="KW-1185">Reference proteome</keyword>
<organism evidence="23 24">
    <name type="scientific">Polypterus senegalus</name>
    <name type="common">Senegal bichir</name>
    <dbReference type="NCBI Taxonomy" id="55291"/>
    <lineage>
        <taxon>Eukaryota</taxon>
        <taxon>Metazoa</taxon>
        <taxon>Chordata</taxon>
        <taxon>Craniata</taxon>
        <taxon>Vertebrata</taxon>
        <taxon>Euteleostomi</taxon>
        <taxon>Actinopterygii</taxon>
        <taxon>Polypteriformes</taxon>
        <taxon>Polypteridae</taxon>
        <taxon>Polypterus</taxon>
    </lineage>
</organism>
<keyword evidence="5" id="KW-0813">Transport</keyword>
<dbReference type="GO" id="GO:0015677">
    <property type="term" value="P:copper ion import"/>
    <property type="evidence" value="ECO:0007669"/>
    <property type="project" value="TreeGrafter"/>
</dbReference>
<evidence type="ECO:0000256" key="9">
    <source>
        <dbReference type="ARBA" id="ARBA00022723"/>
    </source>
</evidence>
<feature type="non-terminal residue" evidence="23">
    <location>
        <position position="1"/>
    </location>
</feature>
<keyword evidence="8 20" id="KW-0812">Transmembrane</keyword>
<comment type="cofactor">
    <cofactor evidence="2">
        <name>FAD</name>
        <dbReference type="ChEBI" id="CHEBI:57692"/>
    </cofactor>
</comment>
<evidence type="ECO:0000259" key="21">
    <source>
        <dbReference type="Pfam" id="PF01794"/>
    </source>
</evidence>
<comment type="caution">
    <text evidence="23">The sequence shown here is derived from an EMBL/GenBank/DDBJ whole genome shotgun (WGS) entry which is preliminary data.</text>
</comment>
<dbReference type="Pfam" id="PF01794">
    <property type="entry name" value="Ferric_reduct"/>
    <property type="match status" value="1"/>
</dbReference>
<keyword evidence="11" id="KW-0274">FAD</keyword>
<dbReference type="GO" id="GO:0008823">
    <property type="term" value="F:cupric reductase (NADH) activity"/>
    <property type="evidence" value="ECO:0007669"/>
    <property type="project" value="TreeGrafter"/>
</dbReference>
<feature type="domain" description="Pyrroline-5-carboxylate reductase catalytic N-terminal" evidence="22">
    <location>
        <begin position="29"/>
        <end position="114"/>
    </location>
</feature>
<evidence type="ECO:0000256" key="6">
    <source>
        <dbReference type="ARBA" id="ARBA00022496"/>
    </source>
</evidence>
<evidence type="ECO:0000256" key="1">
    <source>
        <dbReference type="ARBA" id="ARBA00001970"/>
    </source>
</evidence>
<dbReference type="OrthoDB" id="550646at2759"/>
<keyword evidence="13" id="KW-0560">Oxidoreductase</keyword>
<dbReference type="InterPro" id="IPR013130">
    <property type="entry name" value="Fe3_Rdtase_TM_dom"/>
</dbReference>
<evidence type="ECO:0000256" key="4">
    <source>
        <dbReference type="ARBA" id="ARBA00007729"/>
    </source>
</evidence>
<dbReference type="GO" id="GO:0046872">
    <property type="term" value="F:metal ion binding"/>
    <property type="evidence" value="ECO:0007669"/>
    <property type="project" value="UniProtKB-KW"/>
</dbReference>
<comment type="similarity">
    <text evidence="4">Belongs to the STEAP family.</text>
</comment>
<keyword evidence="16" id="KW-0406">Ion transport</keyword>